<protein>
    <submittedName>
        <fullName evidence="6">SMP-30/gluconolactonase/LRE family protein</fullName>
    </submittedName>
</protein>
<sequence>MADGVEVVDALFSQFVLGNASLERLWTGARWAEGPVYFADARQLLFSDIPNDRMLRWVDVGGPGDGGVTTVYRQPSEYANGHTRDREGRLVSCQHGTRSVTRTELDGSITVLAERIGGRRLNSPNDVVVKSDGSVWFTDPPYGILSDYEGHKAPSELDGCCVYRLDPATGALDVVVDDMVKPNGLAFSVDESVLYVTDSGRSHDPQGPRHIRAYDVRDGRELAAGRVVAEVAPGNPDGLAVDDEDYLWCSAGDGVHCLAPDGTLLGKILVPETVSNCTFGGAKRNRLFITATTSLYAIYLNRAGAQRP</sequence>
<comment type="cofactor">
    <cofactor evidence="4">
        <name>Zn(2+)</name>
        <dbReference type="ChEBI" id="CHEBI:29105"/>
    </cofactor>
    <text evidence="4">Binds 1 divalent metal cation per subunit.</text>
</comment>
<evidence type="ECO:0000256" key="1">
    <source>
        <dbReference type="ARBA" id="ARBA00008853"/>
    </source>
</evidence>
<evidence type="ECO:0000256" key="3">
    <source>
        <dbReference type="PIRSR" id="PIRSR605511-1"/>
    </source>
</evidence>
<comment type="similarity">
    <text evidence="1">Belongs to the SMP-30/CGR1 family.</text>
</comment>
<gene>
    <name evidence="6" type="ORF">G1H10_23385</name>
</gene>
<dbReference type="PRINTS" id="PR01790">
    <property type="entry name" value="SMP30FAMILY"/>
</dbReference>
<keyword evidence="4" id="KW-0479">Metal-binding</keyword>
<evidence type="ECO:0000256" key="2">
    <source>
        <dbReference type="ARBA" id="ARBA00022801"/>
    </source>
</evidence>
<evidence type="ECO:0000313" key="7">
    <source>
        <dbReference type="Proteomes" id="UP000475214"/>
    </source>
</evidence>
<feature type="binding site" evidence="4">
    <location>
        <position position="125"/>
    </location>
    <ligand>
        <name>substrate</name>
    </ligand>
</feature>
<dbReference type="InterPro" id="IPR011042">
    <property type="entry name" value="6-blade_b-propeller_TolB-like"/>
</dbReference>
<feature type="binding site" evidence="4">
    <location>
        <position position="237"/>
    </location>
    <ligand>
        <name>a divalent metal cation</name>
        <dbReference type="ChEBI" id="CHEBI:60240"/>
    </ligand>
</feature>
<evidence type="ECO:0000259" key="5">
    <source>
        <dbReference type="Pfam" id="PF08450"/>
    </source>
</evidence>
<feature type="active site" description="Proton donor/acceptor" evidence="3">
    <location>
        <position position="237"/>
    </location>
</feature>
<dbReference type="Proteomes" id="UP000475214">
    <property type="component" value="Unassembled WGS sequence"/>
</dbReference>
<dbReference type="GO" id="GO:0016787">
    <property type="term" value="F:hydrolase activity"/>
    <property type="evidence" value="ECO:0007669"/>
    <property type="project" value="UniProtKB-KW"/>
</dbReference>
<evidence type="ECO:0000313" key="6">
    <source>
        <dbReference type="EMBL" id="NEE03112.1"/>
    </source>
</evidence>
<evidence type="ECO:0000256" key="4">
    <source>
        <dbReference type="PIRSR" id="PIRSR605511-2"/>
    </source>
</evidence>
<feature type="binding site" evidence="4">
    <location>
        <position position="183"/>
    </location>
    <ligand>
        <name>a divalent metal cation</name>
        <dbReference type="ChEBI" id="CHEBI:60240"/>
    </ligand>
</feature>
<dbReference type="SUPFAM" id="SSF63829">
    <property type="entry name" value="Calcium-dependent phosphotriesterase"/>
    <property type="match status" value="1"/>
</dbReference>
<feature type="binding site" evidence="4">
    <location>
        <position position="149"/>
    </location>
    <ligand>
        <name>substrate</name>
    </ligand>
</feature>
<dbReference type="PANTHER" id="PTHR47572">
    <property type="entry name" value="LIPOPROTEIN-RELATED"/>
    <property type="match status" value="1"/>
</dbReference>
<dbReference type="InterPro" id="IPR051262">
    <property type="entry name" value="SMP-30/CGR1_Lactonase"/>
</dbReference>
<feature type="binding site" evidence="4">
    <location>
        <position position="33"/>
    </location>
    <ligand>
        <name>a divalent metal cation</name>
        <dbReference type="ChEBI" id="CHEBI:60240"/>
    </ligand>
</feature>
<dbReference type="Gene3D" id="2.120.10.30">
    <property type="entry name" value="TolB, C-terminal domain"/>
    <property type="match status" value="1"/>
</dbReference>
<reference evidence="6 7" key="1">
    <citation type="submission" date="2020-02" db="EMBL/GenBank/DDBJ databases">
        <authorList>
            <person name="Li X.-J."/>
            <person name="Han X.-M."/>
        </authorList>
    </citation>
    <scope>NUCLEOTIDE SEQUENCE [LARGE SCALE GENOMIC DNA]</scope>
    <source>
        <strain evidence="6 7">CCTCC AB 2017055</strain>
    </source>
</reference>
<dbReference type="InterPro" id="IPR013658">
    <property type="entry name" value="SGL"/>
</dbReference>
<dbReference type="InterPro" id="IPR005511">
    <property type="entry name" value="SMP-30"/>
</dbReference>
<keyword evidence="4" id="KW-0862">Zinc</keyword>
<dbReference type="RefSeq" id="WP_163742358.1">
    <property type="nucleotide sequence ID" value="NZ_JAAGOA010000019.1"/>
</dbReference>
<organism evidence="6 7">
    <name type="scientific">Phytoactinopolyspora halotolerans</name>
    <dbReference type="NCBI Taxonomy" id="1981512"/>
    <lineage>
        <taxon>Bacteria</taxon>
        <taxon>Bacillati</taxon>
        <taxon>Actinomycetota</taxon>
        <taxon>Actinomycetes</taxon>
        <taxon>Jiangellales</taxon>
        <taxon>Jiangellaceae</taxon>
        <taxon>Phytoactinopolyspora</taxon>
    </lineage>
</organism>
<keyword evidence="7" id="KW-1185">Reference proteome</keyword>
<dbReference type="EMBL" id="JAAGOA010000019">
    <property type="protein sequence ID" value="NEE03112.1"/>
    <property type="molecule type" value="Genomic_DNA"/>
</dbReference>
<name>A0A6L9SF64_9ACTN</name>
<comment type="caution">
    <text evidence="6">The sequence shown here is derived from an EMBL/GenBank/DDBJ whole genome shotgun (WGS) entry which is preliminary data.</text>
</comment>
<proteinExistence type="inferred from homology"/>
<dbReference type="PANTHER" id="PTHR47572:SF4">
    <property type="entry name" value="LACTONASE DRP35"/>
    <property type="match status" value="1"/>
</dbReference>
<keyword evidence="2" id="KW-0378">Hydrolase</keyword>
<dbReference type="GO" id="GO:0046872">
    <property type="term" value="F:metal ion binding"/>
    <property type="evidence" value="ECO:0007669"/>
    <property type="project" value="UniProtKB-KW"/>
</dbReference>
<accession>A0A6L9SF64</accession>
<dbReference type="AlphaFoldDB" id="A0A6L9SF64"/>
<feature type="domain" description="SMP-30/Gluconolactonase/LRE-like region" evidence="5">
    <location>
        <begin position="31"/>
        <end position="292"/>
    </location>
</feature>
<dbReference type="Pfam" id="PF08450">
    <property type="entry name" value="SGL"/>
    <property type="match status" value="1"/>
</dbReference>